<sequence>MSDTRKLVFPPDGRAGGRLAETVQEFLGPVAQVFPQGGQFVQAAFQVGFFQGFQQVVDAVELEGFQRILIVIAPHPVYVAPRRSMWFDNSKPALRCALVVCQPPTPPLWPSENGHKGGVGK</sequence>
<dbReference type="AlphaFoldDB" id="A0A4Q2UHL2"/>
<gene>
    <name evidence="1" type="ORF">EQG79_15945</name>
</gene>
<evidence type="ECO:0000313" key="2">
    <source>
        <dbReference type="Proteomes" id="UP000290407"/>
    </source>
</evidence>
<protein>
    <submittedName>
        <fullName evidence="1">Uncharacterized protein</fullName>
    </submittedName>
</protein>
<dbReference type="Proteomes" id="UP000290407">
    <property type="component" value="Unassembled WGS sequence"/>
</dbReference>
<reference evidence="1 2" key="1">
    <citation type="submission" date="2019-01" db="EMBL/GenBank/DDBJ databases">
        <title>Spirosoma flava sp. nov., a propanil-degrading bacterium isolated from herbicide-contaminated soil.</title>
        <authorList>
            <person name="Zhang L."/>
            <person name="Jiang J.-D."/>
        </authorList>
    </citation>
    <scope>NUCLEOTIDE SEQUENCE [LARGE SCALE GENOMIC DNA]</scope>
    <source>
        <strain evidence="1 2">TY50</strain>
    </source>
</reference>
<dbReference type="EMBL" id="SBLB01000004">
    <property type="protein sequence ID" value="RYC68897.1"/>
    <property type="molecule type" value="Genomic_DNA"/>
</dbReference>
<organism evidence="1 2">
    <name type="scientific">Spirosoma sordidisoli</name>
    <dbReference type="NCBI Taxonomy" id="2502893"/>
    <lineage>
        <taxon>Bacteria</taxon>
        <taxon>Pseudomonadati</taxon>
        <taxon>Bacteroidota</taxon>
        <taxon>Cytophagia</taxon>
        <taxon>Cytophagales</taxon>
        <taxon>Cytophagaceae</taxon>
        <taxon>Spirosoma</taxon>
    </lineage>
</organism>
<accession>A0A4Q2UHL2</accession>
<dbReference type="RefSeq" id="WP_129602521.1">
    <property type="nucleotide sequence ID" value="NZ_SBLB01000004.1"/>
</dbReference>
<evidence type="ECO:0000313" key="1">
    <source>
        <dbReference type="EMBL" id="RYC68897.1"/>
    </source>
</evidence>
<name>A0A4Q2UHL2_9BACT</name>
<comment type="caution">
    <text evidence="1">The sequence shown here is derived from an EMBL/GenBank/DDBJ whole genome shotgun (WGS) entry which is preliminary data.</text>
</comment>
<proteinExistence type="predicted"/>
<keyword evidence="2" id="KW-1185">Reference proteome</keyword>